<dbReference type="EMBL" id="BMNQ01000004">
    <property type="protein sequence ID" value="GGJ86356.1"/>
    <property type="molecule type" value="Genomic_DNA"/>
</dbReference>
<evidence type="ECO:0000313" key="8">
    <source>
        <dbReference type="Proteomes" id="UP000658382"/>
    </source>
</evidence>
<dbReference type="GO" id="GO:0005524">
    <property type="term" value="F:ATP binding"/>
    <property type="evidence" value="ECO:0007669"/>
    <property type="project" value="UniProtKB-KW"/>
</dbReference>
<organism evidence="7 8">
    <name type="scientific">Lentibacillus kapialis</name>
    <dbReference type="NCBI Taxonomy" id="340214"/>
    <lineage>
        <taxon>Bacteria</taxon>
        <taxon>Bacillati</taxon>
        <taxon>Bacillota</taxon>
        <taxon>Bacilli</taxon>
        <taxon>Bacillales</taxon>
        <taxon>Bacillaceae</taxon>
        <taxon>Lentibacillus</taxon>
    </lineage>
</organism>
<evidence type="ECO:0000256" key="1">
    <source>
        <dbReference type="ARBA" id="ARBA00022679"/>
    </source>
</evidence>
<dbReference type="Gene3D" id="3.40.50.10240">
    <property type="entry name" value="Thiamin pyrophosphokinase, catalytic domain"/>
    <property type="match status" value="1"/>
</dbReference>
<dbReference type="EC" id="2.7.6.2" evidence="5"/>
<dbReference type="SUPFAM" id="SSF63999">
    <property type="entry name" value="Thiamin pyrophosphokinase, catalytic domain"/>
    <property type="match status" value="1"/>
</dbReference>
<dbReference type="InterPro" id="IPR006282">
    <property type="entry name" value="Thi_PPkinase"/>
</dbReference>
<dbReference type="Proteomes" id="UP000658382">
    <property type="component" value="Unassembled WGS sequence"/>
</dbReference>
<evidence type="ECO:0000313" key="7">
    <source>
        <dbReference type="EMBL" id="GGJ86356.1"/>
    </source>
</evidence>
<keyword evidence="2" id="KW-0547">Nucleotide-binding</keyword>
<dbReference type="Pfam" id="PF04263">
    <property type="entry name" value="TPK_catalytic"/>
    <property type="match status" value="1"/>
</dbReference>
<dbReference type="InterPro" id="IPR007371">
    <property type="entry name" value="TPK_catalytic"/>
</dbReference>
<dbReference type="InterPro" id="IPR053149">
    <property type="entry name" value="TPK"/>
</dbReference>
<sequence>MLHIGIMGNGPEQLVPELQDYENVIDVWIGADRGSLTLMENNITPDYAVGDFDSMDDKDKTVVRKQAEVFAQYPSEKDQTDLEIALDQAYALNPEKIYLFGVTGGRLDHELINVQLLYSIMNRKIKGLIVDSQNLIELFEPGTHKISYNRNYPNMSFVPCTECVRGLTLQGFYYPLTNETIAWGSTLCISNKLISDFGTFSYEEGILLVIKSRDVL</sequence>
<protein>
    <recommendedName>
        <fullName evidence="5">Thiamine diphosphokinase</fullName>
        <ecNumber evidence="5">2.7.6.2</ecNumber>
    </recommendedName>
</protein>
<dbReference type="AlphaFoldDB" id="A0A917PPW2"/>
<evidence type="ECO:0000256" key="3">
    <source>
        <dbReference type="ARBA" id="ARBA00022777"/>
    </source>
</evidence>
<keyword evidence="1" id="KW-0808">Transferase</keyword>
<dbReference type="InterPro" id="IPR007373">
    <property type="entry name" value="Thiamin_PyroPKinase_B1-bd"/>
</dbReference>
<dbReference type="GO" id="GO:0004788">
    <property type="term" value="F:thiamine diphosphokinase activity"/>
    <property type="evidence" value="ECO:0007669"/>
    <property type="project" value="UniProtKB-UniRule"/>
</dbReference>
<dbReference type="PANTHER" id="PTHR41299">
    <property type="entry name" value="THIAMINE PYROPHOSPHOKINASE"/>
    <property type="match status" value="1"/>
</dbReference>
<dbReference type="SMART" id="SM00983">
    <property type="entry name" value="TPK_B1_binding"/>
    <property type="match status" value="1"/>
</dbReference>
<dbReference type="GO" id="GO:0006772">
    <property type="term" value="P:thiamine metabolic process"/>
    <property type="evidence" value="ECO:0007669"/>
    <property type="project" value="UniProtKB-UniRule"/>
</dbReference>
<feature type="domain" description="Thiamin pyrophosphokinase thiamin-binding" evidence="6">
    <location>
        <begin position="142"/>
        <end position="208"/>
    </location>
</feature>
<evidence type="ECO:0000259" key="6">
    <source>
        <dbReference type="SMART" id="SM00983"/>
    </source>
</evidence>
<name>A0A917PPW2_9BACI</name>
<keyword evidence="4" id="KW-0067">ATP-binding</keyword>
<gene>
    <name evidence="7" type="primary">thiN</name>
    <name evidence="7" type="ORF">GCM10007063_06110</name>
</gene>
<dbReference type="PANTHER" id="PTHR41299:SF1">
    <property type="entry name" value="THIAMINE PYROPHOSPHOKINASE"/>
    <property type="match status" value="1"/>
</dbReference>
<dbReference type="SUPFAM" id="SSF63862">
    <property type="entry name" value="Thiamin pyrophosphokinase, substrate-binding domain"/>
    <property type="match status" value="1"/>
</dbReference>
<dbReference type="Pfam" id="PF04265">
    <property type="entry name" value="TPK_B1_binding"/>
    <property type="match status" value="1"/>
</dbReference>
<accession>A0A917PPW2</accession>
<dbReference type="NCBIfam" id="TIGR01378">
    <property type="entry name" value="thi_PPkinase"/>
    <property type="match status" value="1"/>
</dbReference>
<comment type="caution">
    <text evidence="7">The sequence shown here is derived from an EMBL/GenBank/DDBJ whole genome shotgun (WGS) entry which is preliminary data.</text>
</comment>
<keyword evidence="3" id="KW-0418">Kinase</keyword>
<dbReference type="InterPro" id="IPR036759">
    <property type="entry name" value="TPK_catalytic_sf"/>
</dbReference>
<dbReference type="GO" id="GO:0016301">
    <property type="term" value="F:kinase activity"/>
    <property type="evidence" value="ECO:0007669"/>
    <property type="project" value="UniProtKB-KW"/>
</dbReference>
<reference evidence="7" key="2">
    <citation type="submission" date="2020-09" db="EMBL/GenBank/DDBJ databases">
        <authorList>
            <person name="Sun Q."/>
            <person name="Ohkuma M."/>
        </authorList>
    </citation>
    <scope>NUCLEOTIDE SEQUENCE</scope>
    <source>
        <strain evidence="7">JCM 12580</strain>
    </source>
</reference>
<keyword evidence="8" id="KW-1185">Reference proteome</keyword>
<evidence type="ECO:0000256" key="4">
    <source>
        <dbReference type="ARBA" id="ARBA00022840"/>
    </source>
</evidence>
<evidence type="ECO:0000256" key="5">
    <source>
        <dbReference type="NCBIfam" id="TIGR01378"/>
    </source>
</evidence>
<dbReference type="GO" id="GO:0030975">
    <property type="term" value="F:thiamine binding"/>
    <property type="evidence" value="ECO:0007669"/>
    <property type="project" value="InterPro"/>
</dbReference>
<proteinExistence type="predicted"/>
<dbReference type="GO" id="GO:0009229">
    <property type="term" value="P:thiamine diphosphate biosynthetic process"/>
    <property type="evidence" value="ECO:0007669"/>
    <property type="project" value="InterPro"/>
</dbReference>
<dbReference type="InterPro" id="IPR036371">
    <property type="entry name" value="TPK_B1-bd_sf"/>
</dbReference>
<reference evidence="7" key="1">
    <citation type="journal article" date="2014" name="Int. J. Syst. Evol. Microbiol.">
        <title>Complete genome sequence of Corynebacterium casei LMG S-19264T (=DSM 44701T), isolated from a smear-ripened cheese.</title>
        <authorList>
            <consortium name="US DOE Joint Genome Institute (JGI-PGF)"/>
            <person name="Walter F."/>
            <person name="Albersmeier A."/>
            <person name="Kalinowski J."/>
            <person name="Ruckert C."/>
        </authorList>
    </citation>
    <scope>NUCLEOTIDE SEQUENCE</scope>
    <source>
        <strain evidence="7">JCM 12580</strain>
    </source>
</reference>
<evidence type="ECO:0000256" key="2">
    <source>
        <dbReference type="ARBA" id="ARBA00022741"/>
    </source>
</evidence>
<dbReference type="CDD" id="cd07995">
    <property type="entry name" value="TPK"/>
    <property type="match status" value="1"/>
</dbReference>
<dbReference type="RefSeq" id="WP_188631596.1">
    <property type="nucleotide sequence ID" value="NZ_BMNQ01000004.1"/>
</dbReference>